<dbReference type="RefSeq" id="XP_007768210.1">
    <property type="nucleotide sequence ID" value="XM_007770020.1"/>
</dbReference>
<dbReference type="AlphaFoldDB" id="A0A5M3MRL7"/>
<dbReference type="PANTHER" id="PTHR11804">
    <property type="entry name" value="PROTEASE M3 THIMET OLIGOPEPTIDASE-RELATED"/>
    <property type="match status" value="1"/>
</dbReference>
<comment type="caution">
    <text evidence="10">The sequence shown here is derived from an EMBL/GenBank/DDBJ whole genome shotgun (WGS) entry which is preliminary data.</text>
</comment>
<dbReference type="GO" id="GO:0046872">
    <property type="term" value="F:metal ion binding"/>
    <property type="evidence" value="ECO:0007669"/>
    <property type="project" value="UniProtKB-UniRule"/>
</dbReference>
<gene>
    <name evidence="10" type="ORF">CONPUDRAFT_55665</name>
</gene>
<dbReference type="OrthoDB" id="534666at2759"/>
<evidence type="ECO:0000256" key="2">
    <source>
        <dbReference type="ARBA" id="ARBA00022670"/>
    </source>
</evidence>
<keyword evidence="4 8" id="KW-0378">Hydrolase</keyword>
<comment type="similarity">
    <text evidence="1 8">Belongs to the peptidase M3 family.</text>
</comment>
<keyword evidence="6 8" id="KW-0482">Metalloprotease</keyword>
<dbReference type="SUPFAM" id="SSF55486">
    <property type="entry name" value="Metalloproteases ('zincins'), catalytic domain"/>
    <property type="match status" value="1"/>
</dbReference>
<evidence type="ECO:0000256" key="7">
    <source>
        <dbReference type="ARBA" id="ARBA00025208"/>
    </source>
</evidence>
<evidence type="ECO:0000313" key="10">
    <source>
        <dbReference type="EMBL" id="EIW81394.1"/>
    </source>
</evidence>
<dbReference type="InterPro" id="IPR024080">
    <property type="entry name" value="Neurolysin/TOP_N"/>
</dbReference>
<dbReference type="InterPro" id="IPR001567">
    <property type="entry name" value="Pept_M3A_M3B_dom"/>
</dbReference>
<comment type="function">
    <text evidence="7">Cleaves proteins, imported into the mitochondrion, to their mature size. While most mitochondrial precursor proteins are processed to the mature form in one step by mitochondrial processing peptidase (MPP), the sequential cleavage by MIP of an octapeptide after initial processing by MPP is a required step for a subgroup of nuclear-encoded precursor proteins destined for the matrix or the inner membrane.</text>
</comment>
<evidence type="ECO:0000256" key="4">
    <source>
        <dbReference type="ARBA" id="ARBA00022801"/>
    </source>
</evidence>
<dbReference type="Pfam" id="PF01432">
    <property type="entry name" value="Peptidase_M3"/>
    <property type="match status" value="1"/>
</dbReference>
<name>A0A5M3MRL7_CONPW</name>
<evidence type="ECO:0000256" key="8">
    <source>
        <dbReference type="RuleBase" id="RU003435"/>
    </source>
</evidence>
<evidence type="ECO:0000256" key="6">
    <source>
        <dbReference type="ARBA" id="ARBA00023049"/>
    </source>
</evidence>
<dbReference type="CDD" id="cd06455">
    <property type="entry name" value="M3A_TOP"/>
    <property type="match status" value="1"/>
</dbReference>
<comment type="cofactor">
    <cofactor evidence="8">
        <name>Zn(2+)</name>
        <dbReference type="ChEBI" id="CHEBI:29105"/>
    </cofactor>
    <text evidence="8">Binds 1 zinc ion.</text>
</comment>
<keyword evidence="5 8" id="KW-0862">Zinc</keyword>
<proteinExistence type="inferred from homology"/>
<dbReference type="InterPro" id="IPR024077">
    <property type="entry name" value="Neurolysin/TOP_dom2"/>
</dbReference>
<dbReference type="EMBL" id="JH711578">
    <property type="protein sequence ID" value="EIW81394.1"/>
    <property type="molecule type" value="Genomic_DNA"/>
</dbReference>
<feature type="domain" description="Peptidase M3A/M3B catalytic" evidence="9">
    <location>
        <begin position="222"/>
        <end position="674"/>
    </location>
</feature>
<dbReference type="InterPro" id="IPR024079">
    <property type="entry name" value="MetalloPept_cat_dom_sf"/>
</dbReference>
<evidence type="ECO:0000259" key="9">
    <source>
        <dbReference type="Pfam" id="PF01432"/>
    </source>
</evidence>
<evidence type="ECO:0000256" key="3">
    <source>
        <dbReference type="ARBA" id="ARBA00022723"/>
    </source>
</evidence>
<dbReference type="Gene3D" id="1.20.1050.40">
    <property type="entry name" value="Endopeptidase. Chain P, domain 1"/>
    <property type="match status" value="1"/>
</dbReference>
<sequence>MSGSPPIPPQAPPTWTYTPEHVVARAQDAIAQKKAVNDRIAALADHECTFDSIPIALAEGLLDSIVDPLCFLQHAAPNEALRTASAEASTLVSDFKAEQYMRPELFRAVTSAHDHLKSSGAWDKLGSEERRLIERMVLDGRREGLGLDEEGRDALKAMRKEERRASMTFLKNYSQSTASIEFTTRDLDGVPEDVLSGYPTKDTDVGKVHIITFKNSDILPVLKFAHSPETRRRVQEGMDSYIPENEALFEEVIKLRRDMARVLGYKCWADYVLEVMMIKGSEKAWAYMQDLEAKLLPFGQRDRERFLELKKEEHEKRGYPFDGELYIWDYWYYDRLSVERSLKLDEGTVREYFPVENTISAILDIYQDLLGLKFVEAGYGEADVWYPGVRQFAAWDRTSDGGIDESSFVGYFYIDPYPRPSKFPHAAVWSLLPGCSLTPTQRVYPVAALLANFPRETPSVPALMRHAEVVTLFHEMGHVFHNILSRTRFARFHGTSVSRDFVETPSKMLEYWCWEPKVLKRISSHYLTKDPMPDSLIDKIVQSRYVNFGFLFLRRQFFANFDMKVHSDPDIDDFTKLWQETRENTTLVKGGGQPGYIAFPHIMGGQDATTYGYTYSLVFASDMYNTMFKEDPLDPEKGRRYREKVLLPGSTKDEEELLADFLGRPANAEAFSHELFSQSA</sequence>
<dbReference type="GO" id="GO:0004222">
    <property type="term" value="F:metalloendopeptidase activity"/>
    <property type="evidence" value="ECO:0007669"/>
    <property type="project" value="InterPro"/>
</dbReference>
<keyword evidence="11" id="KW-1185">Reference proteome</keyword>
<reference evidence="11" key="1">
    <citation type="journal article" date="2012" name="Science">
        <title>The Paleozoic origin of enzymatic lignin decomposition reconstructed from 31 fungal genomes.</title>
        <authorList>
            <person name="Floudas D."/>
            <person name="Binder M."/>
            <person name="Riley R."/>
            <person name="Barry K."/>
            <person name="Blanchette R.A."/>
            <person name="Henrissat B."/>
            <person name="Martinez A.T."/>
            <person name="Otillar R."/>
            <person name="Spatafora J.W."/>
            <person name="Yadav J.S."/>
            <person name="Aerts A."/>
            <person name="Benoit I."/>
            <person name="Boyd A."/>
            <person name="Carlson A."/>
            <person name="Copeland A."/>
            <person name="Coutinho P.M."/>
            <person name="de Vries R.P."/>
            <person name="Ferreira P."/>
            <person name="Findley K."/>
            <person name="Foster B."/>
            <person name="Gaskell J."/>
            <person name="Glotzer D."/>
            <person name="Gorecki P."/>
            <person name="Heitman J."/>
            <person name="Hesse C."/>
            <person name="Hori C."/>
            <person name="Igarashi K."/>
            <person name="Jurgens J.A."/>
            <person name="Kallen N."/>
            <person name="Kersten P."/>
            <person name="Kohler A."/>
            <person name="Kuees U."/>
            <person name="Kumar T.K.A."/>
            <person name="Kuo A."/>
            <person name="LaButti K."/>
            <person name="Larrondo L.F."/>
            <person name="Lindquist E."/>
            <person name="Ling A."/>
            <person name="Lombard V."/>
            <person name="Lucas S."/>
            <person name="Lundell T."/>
            <person name="Martin R."/>
            <person name="McLaughlin D.J."/>
            <person name="Morgenstern I."/>
            <person name="Morin E."/>
            <person name="Murat C."/>
            <person name="Nagy L.G."/>
            <person name="Nolan M."/>
            <person name="Ohm R.A."/>
            <person name="Patyshakuliyeva A."/>
            <person name="Rokas A."/>
            <person name="Ruiz-Duenas F.J."/>
            <person name="Sabat G."/>
            <person name="Salamov A."/>
            <person name="Samejima M."/>
            <person name="Schmutz J."/>
            <person name="Slot J.C."/>
            <person name="St John F."/>
            <person name="Stenlid J."/>
            <person name="Sun H."/>
            <person name="Sun S."/>
            <person name="Syed K."/>
            <person name="Tsang A."/>
            <person name="Wiebenga A."/>
            <person name="Young D."/>
            <person name="Pisabarro A."/>
            <person name="Eastwood D.C."/>
            <person name="Martin F."/>
            <person name="Cullen D."/>
            <person name="Grigoriev I.V."/>
            <person name="Hibbett D.S."/>
        </authorList>
    </citation>
    <scope>NUCLEOTIDE SEQUENCE [LARGE SCALE GENOMIC DNA]</scope>
    <source>
        <strain evidence="11">RWD-64-598 SS2</strain>
    </source>
</reference>
<organism evidence="10 11">
    <name type="scientific">Coniophora puteana (strain RWD-64-598)</name>
    <name type="common">Brown rot fungus</name>
    <dbReference type="NCBI Taxonomy" id="741705"/>
    <lineage>
        <taxon>Eukaryota</taxon>
        <taxon>Fungi</taxon>
        <taxon>Dikarya</taxon>
        <taxon>Basidiomycota</taxon>
        <taxon>Agaricomycotina</taxon>
        <taxon>Agaricomycetes</taxon>
        <taxon>Agaricomycetidae</taxon>
        <taxon>Boletales</taxon>
        <taxon>Coniophorineae</taxon>
        <taxon>Coniophoraceae</taxon>
        <taxon>Coniophora</taxon>
    </lineage>
</organism>
<keyword evidence="2 8" id="KW-0645">Protease</keyword>
<dbReference type="Proteomes" id="UP000053558">
    <property type="component" value="Unassembled WGS sequence"/>
</dbReference>
<dbReference type="Gene3D" id="3.40.390.10">
    <property type="entry name" value="Collagenase (Catalytic Domain)"/>
    <property type="match status" value="1"/>
</dbReference>
<dbReference type="PANTHER" id="PTHR11804:SF84">
    <property type="entry name" value="SACCHAROLYSIN"/>
    <property type="match status" value="1"/>
</dbReference>
<dbReference type="GO" id="GO:0006518">
    <property type="term" value="P:peptide metabolic process"/>
    <property type="evidence" value="ECO:0007669"/>
    <property type="project" value="TreeGrafter"/>
</dbReference>
<accession>A0A5M3MRL7</accession>
<dbReference type="InterPro" id="IPR045090">
    <property type="entry name" value="Pept_M3A_M3B"/>
</dbReference>
<dbReference type="GO" id="GO:0006508">
    <property type="term" value="P:proteolysis"/>
    <property type="evidence" value="ECO:0007669"/>
    <property type="project" value="UniProtKB-KW"/>
</dbReference>
<dbReference type="FunFam" id="3.40.390.10:FF:000074">
    <property type="entry name" value="Metalloprotease"/>
    <property type="match status" value="1"/>
</dbReference>
<evidence type="ECO:0000256" key="5">
    <source>
        <dbReference type="ARBA" id="ARBA00022833"/>
    </source>
</evidence>
<evidence type="ECO:0000313" key="11">
    <source>
        <dbReference type="Proteomes" id="UP000053558"/>
    </source>
</evidence>
<dbReference type="Gene3D" id="1.10.1370.10">
    <property type="entry name" value="Neurolysin, domain 3"/>
    <property type="match status" value="1"/>
</dbReference>
<protein>
    <submittedName>
        <fullName evidence="10">Metallopeptidase MepB</fullName>
    </submittedName>
</protein>
<evidence type="ECO:0000256" key="1">
    <source>
        <dbReference type="ARBA" id="ARBA00006040"/>
    </source>
</evidence>
<dbReference type="GeneID" id="19207737"/>
<dbReference type="OMA" id="RSGAWCS"/>
<keyword evidence="3 8" id="KW-0479">Metal-binding</keyword>
<dbReference type="KEGG" id="cput:CONPUDRAFT_55665"/>
<dbReference type="GO" id="GO:0005758">
    <property type="term" value="C:mitochondrial intermembrane space"/>
    <property type="evidence" value="ECO:0007669"/>
    <property type="project" value="TreeGrafter"/>
</dbReference>